<gene>
    <name evidence="1" type="ORF">HMPREF3233_00552</name>
</gene>
<evidence type="ECO:0000313" key="1">
    <source>
        <dbReference type="EMBL" id="KXA65039.1"/>
    </source>
</evidence>
<name>A0A133S5S1_9FIRM</name>
<dbReference type="AlphaFoldDB" id="A0A133S5S1"/>
<dbReference type="EMBL" id="LRQT01000013">
    <property type="protein sequence ID" value="KXA65039.1"/>
    <property type="molecule type" value="Genomic_DNA"/>
</dbReference>
<protein>
    <submittedName>
        <fullName evidence="1">Uncharacterized protein</fullName>
    </submittedName>
</protein>
<reference evidence="1 2" key="1">
    <citation type="submission" date="2016-01" db="EMBL/GenBank/DDBJ databases">
        <authorList>
            <person name="Oliw E.H."/>
        </authorList>
    </citation>
    <scope>NUCLEOTIDE SEQUENCE [LARGE SCALE GENOMIC DNA]</scope>
    <source>
        <strain evidence="1 2">CMW7756B</strain>
    </source>
</reference>
<sequence length="106" mass="12325">MVVYNLNGHLLVVRRIGMTNSPVKLGVGKKFLEKRKEPPSGKMKLVWQPQHFNIGGSMSMNDVKSLSHSKWRCKIYNYMVDPIKPIDINTEDDREKDREYYINSQG</sequence>
<accession>A0A133S5S1</accession>
<organism evidence="1">
    <name type="scientific">Veillonella atypica</name>
    <dbReference type="NCBI Taxonomy" id="39777"/>
    <lineage>
        <taxon>Bacteria</taxon>
        <taxon>Bacillati</taxon>
        <taxon>Bacillota</taxon>
        <taxon>Negativicutes</taxon>
        <taxon>Veillonellales</taxon>
        <taxon>Veillonellaceae</taxon>
        <taxon>Veillonella</taxon>
    </lineage>
</organism>
<proteinExistence type="predicted"/>
<dbReference type="Proteomes" id="UP000070226">
    <property type="component" value="Unassembled WGS sequence"/>
</dbReference>
<evidence type="ECO:0000313" key="2">
    <source>
        <dbReference type="Proteomes" id="UP000070226"/>
    </source>
</evidence>
<dbReference type="PATRIC" id="fig|39777.7.peg.541"/>
<comment type="caution">
    <text evidence="1">The sequence shown here is derived from an EMBL/GenBank/DDBJ whole genome shotgun (WGS) entry which is preliminary data.</text>
</comment>